<dbReference type="STRING" id="1283.ShL2_01007"/>
<dbReference type="EMBL" id="PGWX01000006">
    <property type="protein sequence ID" value="PPJ81018.1"/>
    <property type="molecule type" value="Genomic_DNA"/>
</dbReference>
<feature type="transmembrane region" description="Helical" evidence="1">
    <location>
        <begin position="21"/>
        <end position="41"/>
    </location>
</feature>
<evidence type="ECO:0000313" key="3">
    <source>
        <dbReference type="EMBL" id="PPJ81018.1"/>
    </source>
</evidence>
<gene>
    <name evidence="3" type="ORF">CV019_00055</name>
    <name evidence="2" type="ORF">RO950_09350</name>
</gene>
<accession>A0A2A1K8P9</accession>
<feature type="transmembrane region" description="Helical" evidence="1">
    <location>
        <begin position="105"/>
        <end position="129"/>
    </location>
</feature>
<keyword evidence="1" id="KW-0472">Membrane</keyword>
<protein>
    <submittedName>
        <fullName evidence="2">DUF3267 domain-containing protein</fullName>
    </submittedName>
</protein>
<evidence type="ECO:0000313" key="4">
    <source>
        <dbReference type="Proteomes" id="UP000238153"/>
    </source>
</evidence>
<keyword evidence="5" id="KW-1185">Reference proteome</keyword>
<dbReference type="Pfam" id="PF11667">
    <property type="entry name" value="DUF3267"/>
    <property type="match status" value="1"/>
</dbReference>
<dbReference type="InterPro" id="IPR021683">
    <property type="entry name" value="DUF3267"/>
</dbReference>
<keyword evidence="1" id="KW-0812">Transmembrane</keyword>
<dbReference type="Proteomes" id="UP000238153">
    <property type="component" value="Unassembled WGS sequence"/>
</dbReference>
<keyword evidence="1" id="KW-1133">Transmembrane helix</keyword>
<dbReference type="RefSeq" id="WP_011275423.1">
    <property type="nucleotide sequence ID" value="NZ_BKAY01000019.1"/>
</dbReference>
<dbReference type="Proteomes" id="UP001269271">
    <property type="component" value="Unassembled WGS sequence"/>
</dbReference>
<reference evidence="2 5" key="2">
    <citation type="submission" date="2023-08" db="EMBL/GenBank/DDBJ databases">
        <title>Genomic surveillance of Staphylococcus haemolyticus neonatal outbreak in southern France.</title>
        <authorList>
            <person name="Magnan C."/>
            <person name="Morsli M."/>
            <person name="Thiery B."/>
            <person name="Salipante F."/>
            <person name="Attar J."/>
            <person name="Massimo D.M."/>
            <person name="Ory J."/>
            <person name="Pantel A."/>
            <person name="Lavigne J.-P."/>
        </authorList>
    </citation>
    <scope>NUCLEOTIDE SEQUENCE [LARGE SCALE GENOMIC DNA]</scope>
    <source>
        <strain evidence="2 5">NSH026</strain>
    </source>
</reference>
<dbReference type="AlphaFoldDB" id="A0A2A1K8P9"/>
<evidence type="ECO:0000256" key="1">
    <source>
        <dbReference type="SAM" id="Phobius"/>
    </source>
</evidence>
<proteinExistence type="predicted"/>
<name>A0A2A1K8P9_STAHA</name>
<feature type="transmembrane region" description="Helical" evidence="1">
    <location>
        <begin position="53"/>
        <end position="77"/>
    </location>
</feature>
<evidence type="ECO:0000313" key="2">
    <source>
        <dbReference type="EMBL" id="MDT4287214.1"/>
    </source>
</evidence>
<dbReference type="KEGG" id="shh:ShL2_01007"/>
<feature type="transmembrane region" description="Helical" evidence="1">
    <location>
        <begin position="135"/>
        <end position="154"/>
    </location>
</feature>
<comment type="caution">
    <text evidence="3">The sequence shown here is derived from an EMBL/GenBank/DDBJ whole genome shotgun (WGS) entry which is preliminary data.</text>
</comment>
<evidence type="ECO:0000313" key="5">
    <source>
        <dbReference type="Proteomes" id="UP001269271"/>
    </source>
</evidence>
<organism evidence="3 4">
    <name type="scientific">Staphylococcus haemolyticus</name>
    <dbReference type="NCBI Taxonomy" id="1283"/>
    <lineage>
        <taxon>Bacteria</taxon>
        <taxon>Bacillati</taxon>
        <taxon>Bacillota</taxon>
        <taxon>Bacilli</taxon>
        <taxon>Bacillales</taxon>
        <taxon>Staphylococcaceae</taxon>
        <taxon>Staphylococcus</taxon>
    </lineage>
</organism>
<dbReference type="GeneID" id="93780527"/>
<dbReference type="OMA" id="NCWKTIN"/>
<reference evidence="3 4" key="1">
    <citation type="submission" date="2017-11" db="EMBL/GenBank/DDBJ databases">
        <authorList>
            <person name="Founou R.C."/>
            <person name="Founou L."/>
            <person name="Allam M."/>
            <person name="Ismail A."/>
            <person name="Essack S.Y."/>
        </authorList>
    </citation>
    <scope>NUCLEOTIDE SEQUENCE [LARGE SCALE GENOMIC DNA]</scope>
    <source>
        <strain evidence="3 4">G811N2B1</strain>
    </source>
</reference>
<sequence>MFLCKRQIDIHARFGVPRIAFLSFTITVIAFLISYEIMYYFVNTPLSDRHFIILLIIVALMYPIHKALHLLFFLPYVNSFRIHKLNKKRWLPYFNTYVSTPVHKIYFCINLILPFILITIFLIFLTMHFPQYGHYFMFLLALNFGISVMDFLYLKIIIFSNEGHFIEEHQTGINILNKVPYQSFH</sequence>
<dbReference type="EMBL" id="JAVSOO010000025">
    <property type="protein sequence ID" value="MDT4287214.1"/>
    <property type="molecule type" value="Genomic_DNA"/>
</dbReference>